<evidence type="ECO:0000313" key="1">
    <source>
        <dbReference type="EMBL" id="SER48483.1"/>
    </source>
</evidence>
<sequence>MGRSLSRTLRARYRSLVTTKLAFSEKLVADLPTVNIFINSAGIMRMKPTRGRQRDLGEAEASVTSKLLVPTRPVSPATVALGHRAMYAASSSGVPLGNASFKWSRKAATRALSRRRVG</sequence>
<protein>
    <submittedName>
        <fullName evidence="1">Uncharacterized oxidoreductase</fullName>
    </submittedName>
</protein>
<reference evidence="1 2" key="1">
    <citation type="submission" date="2016-10" db="EMBL/GenBank/DDBJ databases">
        <authorList>
            <person name="de Groot N.N."/>
        </authorList>
    </citation>
    <scope>NUCLEOTIDE SEQUENCE [LARGE SCALE GENOMIC DNA]</scope>
    <source>
        <strain evidence="1 2">A52C2</strain>
    </source>
</reference>
<proteinExistence type="predicted"/>
<gene>
    <name evidence="1" type="ORF">SAMN05216548_1215</name>
</gene>
<evidence type="ECO:0000313" key="2">
    <source>
        <dbReference type="Proteomes" id="UP000199647"/>
    </source>
</evidence>
<dbReference type="Proteomes" id="UP000199647">
    <property type="component" value="Unassembled WGS sequence"/>
</dbReference>
<dbReference type="EMBL" id="FOFG01000021">
    <property type="protein sequence ID" value="SER48483.1"/>
    <property type="molecule type" value="Genomic_DNA"/>
</dbReference>
<name>A0A1H9PLM5_9HYPH</name>
<organism evidence="1 2">
    <name type="scientific">Faunimonas pinastri</name>
    <dbReference type="NCBI Taxonomy" id="1855383"/>
    <lineage>
        <taxon>Bacteria</taxon>
        <taxon>Pseudomonadati</taxon>
        <taxon>Pseudomonadota</taxon>
        <taxon>Alphaproteobacteria</taxon>
        <taxon>Hyphomicrobiales</taxon>
        <taxon>Afifellaceae</taxon>
        <taxon>Faunimonas</taxon>
    </lineage>
</organism>
<keyword evidence="2" id="KW-1185">Reference proteome</keyword>
<accession>A0A1H9PLM5</accession>
<dbReference type="AlphaFoldDB" id="A0A1H9PLM5"/>